<reference evidence="1 2" key="1">
    <citation type="submission" date="2018-10" db="EMBL/GenBank/DDBJ databases">
        <title>Phylogenomics of Brevibacillus.</title>
        <authorList>
            <person name="Dunlap C."/>
        </authorList>
    </citation>
    <scope>NUCLEOTIDE SEQUENCE [LARGE SCALE GENOMIC DNA]</scope>
    <source>
        <strain evidence="1 2">DSM 100115</strain>
    </source>
</reference>
<protein>
    <submittedName>
        <fullName evidence="1">Uncharacterized protein</fullName>
    </submittedName>
</protein>
<gene>
    <name evidence="1" type="ORF">EDM57_22105</name>
</gene>
<dbReference type="AlphaFoldDB" id="A0A3M8AKG5"/>
<evidence type="ECO:0000313" key="1">
    <source>
        <dbReference type="EMBL" id="RNB51716.1"/>
    </source>
</evidence>
<keyword evidence="2" id="KW-1185">Reference proteome</keyword>
<name>A0A3M8AKG5_9BACL</name>
<sequence length="75" mass="8832">MRSNLIIKILRNILQSMLNRSMPGVTGAVDSFVVVRIGLARRLFYDAQMKMEKNRIEPFDEKVFFVFDRQFSTMD</sequence>
<evidence type="ECO:0000313" key="2">
    <source>
        <dbReference type="Proteomes" id="UP000268829"/>
    </source>
</evidence>
<comment type="caution">
    <text evidence="1">The sequence shown here is derived from an EMBL/GenBank/DDBJ whole genome shotgun (WGS) entry which is preliminary data.</text>
</comment>
<accession>A0A3M8AKG5</accession>
<dbReference type="Proteomes" id="UP000268829">
    <property type="component" value="Unassembled WGS sequence"/>
</dbReference>
<dbReference type="EMBL" id="RHHS01000063">
    <property type="protein sequence ID" value="RNB51716.1"/>
    <property type="molecule type" value="Genomic_DNA"/>
</dbReference>
<organism evidence="1 2">
    <name type="scientific">Brevibacillus gelatini</name>
    <dbReference type="NCBI Taxonomy" id="1655277"/>
    <lineage>
        <taxon>Bacteria</taxon>
        <taxon>Bacillati</taxon>
        <taxon>Bacillota</taxon>
        <taxon>Bacilli</taxon>
        <taxon>Bacillales</taxon>
        <taxon>Paenibacillaceae</taxon>
        <taxon>Brevibacillus</taxon>
    </lineage>
</organism>
<proteinExistence type="predicted"/>
<dbReference type="RefSeq" id="WP_122906831.1">
    <property type="nucleotide sequence ID" value="NZ_RHHS01000063.1"/>
</dbReference>